<keyword evidence="1" id="KW-0472">Membrane</keyword>
<sequence length="207" mass="21439">MLATFAAPENMVFAAALVLMLLIGAVEAVGLGAGSFGADLHADADAGGGDLLAWLGVGRVPLLVLLVAFLAIFGLLGLAGQQLAAALTGAPLTPWIAVPAAVVASLPLTGVAARALARVLPQDETSAIELDELVGRSAVIVTGRAEYGSPARARIEDRHGQVHYLMVEPDRPGPLFREGEPVLLVRRKGHLFRAIARGDALLPRLDP</sequence>
<dbReference type="EMBL" id="NSLI01000003">
    <property type="protein sequence ID" value="PAX08237.1"/>
    <property type="molecule type" value="Genomic_DNA"/>
</dbReference>
<gene>
    <name evidence="4" type="ORF">CKY28_11785</name>
</gene>
<comment type="caution">
    <text evidence="4">The sequence shown here is derived from an EMBL/GenBank/DDBJ whole genome shotgun (WGS) entry which is preliminary data.</text>
</comment>
<evidence type="ECO:0000313" key="5">
    <source>
        <dbReference type="Proteomes" id="UP000218151"/>
    </source>
</evidence>
<evidence type="ECO:0000259" key="2">
    <source>
        <dbReference type="Pfam" id="PF07290"/>
    </source>
</evidence>
<protein>
    <recommendedName>
        <fullName evidence="6">DUF1449 domain-containing protein</fullName>
    </recommendedName>
</protein>
<name>A0A2A2SG58_9SPHN</name>
<feature type="domain" description="Inner membrane protein YqiJ N-terminal" evidence="3">
    <location>
        <begin position="10"/>
        <end position="109"/>
    </location>
</feature>
<evidence type="ECO:0000259" key="3">
    <source>
        <dbReference type="Pfam" id="PF21001"/>
    </source>
</evidence>
<feature type="transmembrane region" description="Helical" evidence="1">
    <location>
        <begin position="52"/>
        <end position="78"/>
    </location>
</feature>
<evidence type="ECO:0000256" key="1">
    <source>
        <dbReference type="SAM" id="Phobius"/>
    </source>
</evidence>
<evidence type="ECO:0008006" key="6">
    <source>
        <dbReference type="Google" id="ProtNLM"/>
    </source>
</evidence>
<organism evidence="4 5">
    <name type="scientific">Sphingomonas lenta</name>
    <dbReference type="NCBI Taxonomy" id="1141887"/>
    <lineage>
        <taxon>Bacteria</taxon>
        <taxon>Pseudomonadati</taxon>
        <taxon>Pseudomonadota</taxon>
        <taxon>Alphaproteobacteria</taxon>
        <taxon>Sphingomonadales</taxon>
        <taxon>Sphingomonadaceae</taxon>
        <taxon>Sphingomonas</taxon>
    </lineage>
</organism>
<keyword evidence="1" id="KW-1133">Transmembrane helix</keyword>
<feature type="domain" description="Inner membrane protein YqiJ OB-fold" evidence="2">
    <location>
        <begin position="132"/>
        <end position="195"/>
    </location>
</feature>
<dbReference type="InterPro" id="IPR048376">
    <property type="entry name" value="YqiJ_N"/>
</dbReference>
<dbReference type="Proteomes" id="UP000218151">
    <property type="component" value="Unassembled WGS sequence"/>
</dbReference>
<reference evidence="5" key="1">
    <citation type="submission" date="2017-09" db="EMBL/GenBank/DDBJ databases">
        <authorList>
            <person name="Feng G."/>
            <person name="Zhu H."/>
        </authorList>
    </citation>
    <scope>NUCLEOTIDE SEQUENCE [LARGE SCALE GENOMIC DNA]</scope>
    <source>
        <strain evidence="5">1PNM-20</strain>
    </source>
</reference>
<dbReference type="OrthoDB" id="7207054at2"/>
<proteinExistence type="predicted"/>
<dbReference type="RefSeq" id="WP_095998479.1">
    <property type="nucleotide sequence ID" value="NZ_NSLI01000003.1"/>
</dbReference>
<accession>A0A2A2SG58</accession>
<dbReference type="InterPro" id="IPR010840">
    <property type="entry name" value="YqiJ_OB"/>
</dbReference>
<dbReference type="Pfam" id="PF21001">
    <property type="entry name" value="YqiJ_N"/>
    <property type="match status" value="1"/>
</dbReference>
<dbReference type="Pfam" id="PF07290">
    <property type="entry name" value="YqiJ_OB"/>
    <property type="match status" value="1"/>
</dbReference>
<evidence type="ECO:0000313" key="4">
    <source>
        <dbReference type="EMBL" id="PAX08237.1"/>
    </source>
</evidence>
<dbReference type="AlphaFoldDB" id="A0A2A2SG58"/>
<keyword evidence="1" id="KW-0812">Transmembrane</keyword>
<keyword evidence="5" id="KW-1185">Reference proteome</keyword>